<dbReference type="AlphaFoldDB" id="A0A8C7VAQ6"/>
<keyword evidence="1" id="KW-0812">Transmembrane</keyword>
<keyword evidence="3" id="KW-1185">Reference proteome</keyword>
<name>A0A8C7VAQ6_ONCMY</name>
<accession>A0A8C7VAQ6</accession>
<protein>
    <recommendedName>
        <fullName evidence="4">Nucleoside-diphosphate kinase</fullName>
    </recommendedName>
</protein>
<dbReference type="Proteomes" id="UP000694395">
    <property type="component" value="Chromosome 30"/>
</dbReference>
<organism evidence="2 3">
    <name type="scientific">Oncorhynchus mykiss</name>
    <name type="common">Rainbow trout</name>
    <name type="synonym">Salmo gairdneri</name>
    <dbReference type="NCBI Taxonomy" id="8022"/>
    <lineage>
        <taxon>Eukaryota</taxon>
        <taxon>Metazoa</taxon>
        <taxon>Chordata</taxon>
        <taxon>Craniata</taxon>
        <taxon>Vertebrata</taxon>
        <taxon>Euteleostomi</taxon>
        <taxon>Actinopterygii</taxon>
        <taxon>Neopterygii</taxon>
        <taxon>Teleostei</taxon>
        <taxon>Protacanthopterygii</taxon>
        <taxon>Salmoniformes</taxon>
        <taxon>Salmonidae</taxon>
        <taxon>Salmoninae</taxon>
        <taxon>Oncorhynchus</taxon>
    </lineage>
</organism>
<keyword evidence="1" id="KW-0472">Membrane</keyword>
<evidence type="ECO:0000313" key="3">
    <source>
        <dbReference type="Proteomes" id="UP000694395"/>
    </source>
</evidence>
<evidence type="ECO:0000313" key="2">
    <source>
        <dbReference type="Ensembl" id="ENSOMYP00000011171.1"/>
    </source>
</evidence>
<sequence>PPLCCIICYFYLLFLSIIFETFTPLTVIMMNPQVVSVLGGPGAGKGTHRAKIWRHVNI</sequence>
<dbReference type="Ensembl" id="ENSOMYT00000012387.2">
    <property type="protein sequence ID" value="ENSOMYP00000011171.1"/>
    <property type="gene ID" value="ENSOMYG00000005617.2"/>
</dbReference>
<feature type="transmembrane region" description="Helical" evidence="1">
    <location>
        <begin position="7"/>
        <end position="30"/>
    </location>
</feature>
<keyword evidence="1" id="KW-1133">Transmembrane helix</keyword>
<reference evidence="2" key="1">
    <citation type="submission" date="2020-07" db="EMBL/GenBank/DDBJ databases">
        <title>A long reads based de novo assembly of the rainbow trout Arlee double haploid line genome.</title>
        <authorList>
            <person name="Gao G."/>
            <person name="Palti Y."/>
        </authorList>
    </citation>
    <scope>NUCLEOTIDE SEQUENCE [LARGE SCALE GENOMIC DNA]</scope>
</reference>
<proteinExistence type="predicted"/>
<evidence type="ECO:0000256" key="1">
    <source>
        <dbReference type="SAM" id="Phobius"/>
    </source>
</evidence>
<evidence type="ECO:0008006" key="4">
    <source>
        <dbReference type="Google" id="ProtNLM"/>
    </source>
</evidence>
<reference evidence="2" key="2">
    <citation type="submission" date="2025-08" db="UniProtKB">
        <authorList>
            <consortium name="Ensembl"/>
        </authorList>
    </citation>
    <scope>IDENTIFICATION</scope>
</reference>
<reference evidence="2" key="3">
    <citation type="submission" date="2025-09" db="UniProtKB">
        <authorList>
            <consortium name="Ensembl"/>
        </authorList>
    </citation>
    <scope>IDENTIFICATION</scope>
</reference>